<comment type="caution">
    <text evidence="6">The sequence shown here is derived from an EMBL/GenBank/DDBJ whole genome shotgun (WGS) entry which is preliminary data.</text>
</comment>
<name>A0A5C5FZ58_9BASI</name>
<feature type="region of interest" description="Disordered" evidence="4">
    <location>
        <begin position="1503"/>
        <end position="1760"/>
    </location>
</feature>
<dbReference type="InterPro" id="IPR011006">
    <property type="entry name" value="CheY-like_superfamily"/>
</dbReference>
<keyword evidence="2" id="KW-0902">Two-component regulatory system</keyword>
<dbReference type="GO" id="GO:0000156">
    <property type="term" value="F:phosphorelay response regulator activity"/>
    <property type="evidence" value="ECO:0007669"/>
    <property type="project" value="UniProtKB-ARBA"/>
</dbReference>
<feature type="compositionally biased region" description="Polar residues" evidence="4">
    <location>
        <begin position="982"/>
        <end position="992"/>
    </location>
</feature>
<feature type="region of interest" description="Disordered" evidence="4">
    <location>
        <begin position="572"/>
        <end position="596"/>
    </location>
</feature>
<dbReference type="OrthoDB" id="21225at2759"/>
<feature type="modified residue" description="4-aspartylphosphate" evidence="3">
    <location>
        <position position="1384"/>
    </location>
</feature>
<feature type="compositionally biased region" description="Polar residues" evidence="4">
    <location>
        <begin position="1717"/>
        <end position="1730"/>
    </location>
</feature>
<feature type="compositionally biased region" description="Low complexity" evidence="4">
    <location>
        <begin position="1138"/>
        <end position="1159"/>
    </location>
</feature>
<feature type="compositionally biased region" description="Polar residues" evidence="4">
    <location>
        <begin position="1525"/>
        <end position="1547"/>
    </location>
</feature>
<dbReference type="SUPFAM" id="SSF52172">
    <property type="entry name" value="CheY-like"/>
    <property type="match status" value="1"/>
</dbReference>
<feature type="region of interest" description="Disordered" evidence="4">
    <location>
        <begin position="978"/>
        <end position="1165"/>
    </location>
</feature>
<feature type="compositionally biased region" description="Low complexity" evidence="4">
    <location>
        <begin position="1507"/>
        <end position="1524"/>
    </location>
</feature>
<feature type="compositionally biased region" description="Polar residues" evidence="4">
    <location>
        <begin position="1233"/>
        <end position="1255"/>
    </location>
</feature>
<dbReference type="CDD" id="cd17546">
    <property type="entry name" value="REC_hyHK_CKI1_RcsC-like"/>
    <property type="match status" value="1"/>
</dbReference>
<evidence type="ECO:0000256" key="4">
    <source>
        <dbReference type="SAM" id="MobiDB-lite"/>
    </source>
</evidence>
<feature type="region of interest" description="Disordered" evidence="4">
    <location>
        <begin position="1179"/>
        <end position="1328"/>
    </location>
</feature>
<feature type="region of interest" description="Disordered" evidence="4">
    <location>
        <begin position="433"/>
        <end position="459"/>
    </location>
</feature>
<keyword evidence="7" id="KW-1185">Reference proteome</keyword>
<feature type="compositionally biased region" description="Polar residues" evidence="4">
    <location>
        <begin position="494"/>
        <end position="505"/>
    </location>
</feature>
<feature type="region of interest" description="Disordered" evidence="4">
    <location>
        <begin position="763"/>
        <end position="820"/>
    </location>
</feature>
<feature type="compositionally biased region" description="Low complexity" evidence="4">
    <location>
        <begin position="125"/>
        <end position="138"/>
    </location>
</feature>
<reference evidence="6 7" key="1">
    <citation type="submission" date="2019-03" db="EMBL/GenBank/DDBJ databases">
        <title>Rhodosporidium diobovatum UCD-FST 08-225 genome sequencing, assembly, and annotation.</title>
        <authorList>
            <person name="Fakankun I.U."/>
            <person name="Fristensky B."/>
            <person name="Levin D.B."/>
        </authorList>
    </citation>
    <scope>NUCLEOTIDE SEQUENCE [LARGE SCALE GENOMIC DNA]</scope>
    <source>
        <strain evidence="6 7">UCD-FST 08-225</strain>
    </source>
</reference>
<feature type="region of interest" description="Disordered" evidence="4">
    <location>
        <begin position="491"/>
        <end position="530"/>
    </location>
</feature>
<dbReference type="PROSITE" id="PS50110">
    <property type="entry name" value="RESPONSE_REGULATORY"/>
    <property type="match status" value="1"/>
</dbReference>
<dbReference type="PANTHER" id="PTHR43719">
    <property type="entry name" value="TWO-COMPONENT HISTIDINE KINASE"/>
    <property type="match status" value="1"/>
</dbReference>
<feature type="region of interest" description="Disordered" evidence="4">
    <location>
        <begin position="1412"/>
        <end position="1431"/>
    </location>
</feature>
<dbReference type="Proteomes" id="UP000311382">
    <property type="component" value="Unassembled WGS sequence"/>
</dbReference>
<feature type="compositionally biased region" description="Polar residues" evidence="4">
    <location>
        <begin position="26"/>
        <end position="38"/>
    </location>
</feature>
<feature type="compositionally biased region" description="Low complexity" evidence="4">
    <location>
        <begin position="1200"/>
        <end position="1232"/>
    </location>
</feature>
<dbReference type="STRING" id="5288.A0A5C5FZ58"/>
<feature type="compositionally biased region" description="Low complexity" evidence="4">
    <location>
        <begin position="1260"/>
        <end position="1297"/>
    </location>
</feature>
<feature type="compositionally biased region" description="Low complexity" evidence="4">
    <location>
        <begin position="1572"/>
        <end position="1591"/>
    </location>
</feature>
<dbReference type="InterPro" id="IPR050956">
    <property type="entry name" value="2C_system_His_kinase"/>
</dbReference>
<feature type="compositionally biased region" description="Basic and acidic residues" evidence="4">
    <location>
        <begin position="1643"/>
        <end position="1655"/>
    </location>
</feature>
<organism evidence="6 7">
    <name type="scientific">Rhodotorula diobovata</name>
    <dbReference type="NCBI Taxonomy" id="5288"/>
    <lineage>
        <taxon>Eukaryota</taxon>
        <taxon>Fungi</taxon>
        <taxon>Dikarya</taxon>
        <taxon>Basidiomycota</taxon>
        <taxon>Pucciniomycotina</taxon>
        <taxon>Microbotryomycetes</taxon>
        <taxon>Sporidiobolales</taxon>
        <taxon>Sporidiobolaceae</taxon>
        <taxon>Rhodotorula</taxon>
    </lineage>
</organism>
<feature type="region of interest" description="Disordered" evidence="4">
    <location>
        <begin position="1"/>
        <end position="296"/>
    </location>
</feature>
<feature type="compositionally biased region" description="Pro residues" evidence="4">
    <location>
        <begin position="1627"/>
        <end position="1636"/>
    </location>
</feature>
<keyword evidence="1 3" id="KW-0597">Phosphoprotein</keyword>
<feature type="domain" description="Response regulatory" evidence="5">
    <location>
        <begin position="1335"/>
        <end position="1488"/>
    </location>
</feature>
<accession>A0A5C5FZ58</accession>
<evidence type="ECO:0000256" key="3">
    <source>
        <dbReference type="PROSITE-ProRule" id="PRU00169"/>
    </source>
</evidence>
<evidence type="ECO:0000313" key="7">
    <source>
        <dbReference type="Proteomes" id="UP000311382"/>
    </source>
</evidence>
<feature type="compositionally biased region" description="Low complexity" evidence="4">
    <location>
        <begin position="204"/>
        <end position="219"/>
    </location>
</feature>
<feature type="compositionally biased region" description="Basic and acidic residues" evidence="4">
    <location>
        <begin position="10"/>
        <end position="20"/>
    </location>
</feature>
<feature type="compositionally biased region" description="Low complexity" evidence="4">
    <location>
        <begin position="793"/>
        <end position="805"/>
    </location>
</feature>
<evidence type="ECO:0000256" key="1">
    <source>
        <dbReference type="ARBA" id="ARBA00022553"/>
    </source>
</evidence>
<dbReference type="InterPro" id="IPR001789">
    <property type="entry name" value="Sig_transdc_resp-reg_receiver"/>
</dbReference>
<feature type="compositionally biased region" description="Low complexity" evidence="4">
    <location>
        <begin position="1006"/>
        <end position="1015"/>
    </location>
</feature>
<evidence type="ECO:0000259" key="5">
    <source>
        <dbReference type="PROSITE" id="PS50110"/>
    </source>
</evidence>
<gene>
    <name evidence="6" type="ORF">DMC30DRAFT_171290</name>
</gene>
<feature type="compositionally biased region" description="Low complexity" evidence="4">
    <location>
        <begin position="1731"/>
        <end position="1753"/>
    </location>
</feature>
<protein>
    <recommendedName>
        <fullName evidence="5">Response regulatory domain-containing protein</fullName>
    </recommendedName>
</protein>
<feature type="compositionally biased region" description="Basic and acidic residues" evidence="4">
    <location>
        <begin position="1072"/>
        <end position="1095"/>
    </location>
</feature>
<evidence type="ECO:0000256" key="2">
    <source>
        <dbReference type="ARBA" id="ARBA00023012"/>
    </source>
</evidence>
<dbReference type="PANTHER" id="PTHR43719:SF11">
    <property type="entry name" value="HISTIDINE KINASE_RESPONSE REGULATOR, PUTATIVE-RELATED"/>
    <property type="match status" value="1"/>
</dbReference>
<evidence type="ECO:0000313" key="6">
    <source>
        <dbReference type="EMBL" id="TNY22108.1"/>
    </source>
</evidence>
<feature type="compositionally biased region" description="Polar residues" evidence="4">
    <location>
        <begin position="74"/>
        <end position="93"/>
    </location>
</feature>
<feature type="compositionally biased region" description="Pro residues" evidence="4">
    <location>
        <begin position="1189"/>
        <end position="1199"/>
    </location>
</feature>
<dbReference type="EMBL" id="SOZI01000031">
    <property type="protein sequence ID" value="TNY22108.1"/>
    <property type="molecule type" value="Genomic_DNA"/>
</dbReference>
<feature type="compositionally biased region" description="Low complexity" evidence="4">
    <location>
        <begin position="763"/>
        <end position="773"/>
    </location>
</feature>
<dbReference type="Pfam" id="PF00072">
    <property type="entry name" value="Response_reg"/>
    <property type="match status" value="1"/>
</dbReference>
<feature type="compositionally biased region" description="Polar residues" evidence="4">
    <location>
        <begin position="1606"/>
        <end position="1615"/>
    </location>
</feature>
<dbReference type="SMART" id="SM00448">
    <property type="entry name" value="REC"/>
    <property type="match status" value="1"/>
</dbReference>
<sequence length="1760" mass="182398">MGSLAGAAAVREDASSEPHRPAISSHLDQGQPQQTRTRTAGGRKERSGSTGAEPVASTSAVRPSDEESHPPTTPNRTSRITPSRRSLGASRNGTAPPPQPGTFLTRFLGTFRPPTSSGPARPHLPRSLSSPVPSLTRASDADVVDPRDPAPRVPSSSTLAVPAVGPASQTQPESQQPPSPHGTFAQRLRPSFRRRTSGGVSQRSSPSGSPAGSPGLAGAASGGGALSPGSPATLRGTERDPMDTVYARGGGVGGEPPARRNSVMSQRTVQAYDHAYPQGGPSTPLEPIDEPVPASPPRLEQSLELIATLLPPALLLLSQLGPTHLFSPPVQLPALFEATLVDSQQRKSSISSATGSNALLSSSASIASTATGSTTSAAASFFSGLHMTDHLMPSHSHELHAPSTLSIPAVSAAAIWRLFRGFEWIGEVGRGAQPLPHSPLPPHLGGYGDGPPLEPEDDPEQVFDFPALLQGVADVLAADAAARGIELVVGQAGSGSAPSPTTTPELATEKGKGAASATSSSSQPAKDTETRELLVRADERAWSVTLVWIVHHIIAGSAMGSTVDVRFLATAATPPPSPTSSRSSSPEPDARPYPLAFSPSRPQKWWTVSLEILVTAPPLPPPPPFIDENASTSAPVHLPTPPFDTPFARSLLSLVNLRLAPSTKQDVSACSWALETLLPAARPKTQSIAEDPTTLLGRRRASIDLTVGQEPSVDDLKRFAETALKGHRVALHAGETSAFAKDLTTYLAGWGMDVQHVPVENGSLSSGSTASTADTKSRASAGAGTRFDSGFETATSSPGGSSTTSDPKATETGSMGDGHSSLVIIDDDVATLRRLLVSLRAPPSVGSTLMSKRPQLSTRRARSSPHVRQLHQVQQGLASPQHASQWVIVHFASLTHYKAIKEIVQDTLATSKNLSIPEVLVVPKPAGPRRIITAIWTALKRPAVDPSLAPIATSPTSPGIQYWTPRLSPALMNEHGFDFGNNELSSSKSDSGVTGKPRTPPAFHHSGSNGSSGSVIPPPSPLGRIDDNEDSYFSTVTEELKDTTPSEGMVVQSPDGRSGIFFQPQPRGSRGSGDKQRRQNTVERERRTTLSREASDETTEQASGAQSNPVPPGPLSRMSTAAPREIGLGSYTTSRRQSSNGSVNSSSGVASDASSPAAALRPGTPALTLDSFITAARSRASGADISPEEQPPAAVPVPSPLAESSSRQLPGSPSVRASSSRRSLGGSNGSSSTVTAAQSSLATSPRAQSNAQSPLHSPRRNPASASASPVPTRSSTPPDTQGAAASAAAAAKAIASSPNPALPKIRTRSSTVTGLPRNRRRSSRKGTLPAVPPISVLIVEDNPINQTILSMFMKKKGISYKVAKDGEQAVQMWKKGNFHLVLMDIQLPVKDGIEATREIRELERQNNIGTFITTPTSDAMTSPMSSASGSNPFSAPGSPLLNMPVIIVALTASSLQADRVNALAAGCNDFLTKPVSLVWLESKLVEWGSMAYLSGFSRKAAEASDASSNPSSTRNSTPSRPLSPATKSKQTTEFTENAASRADTISQHLHIERPTSRAGSPSGHRSGLDSIAGSPSDSPEASPPAGDAAEPGQPIASAAVARARNPSFTLTSPTPESGVDAAAGPIPAMPNVPATPAPAAGGDAKETLDLVEQRLEGLIQEQEENSTTGAGESAALHRPGPTPLPPSVLTASADDPPLDDVVAESQRLIQAGRGRANSASFGQAMSDSGVSSAASSPSASAPSSTRAVPKLPAKVPPPSD</sequence>
<dbReference type="FunFam" id="3.40.50.2300:FF:000146">
    <property type="entry name" value="Putative two-component response regulator SSK1p"/>
    <property type="match status" value="1"/>
</dbReference>
<proteinExistence type="predicted"/>
<dbReference type="Gene3D" id="3.40.50.2300">
    <property type="match status" value="1"/>
</dbReference>